<accession>A0A976B2B8</accession>
<dbReference type="EMBL" id="OFTH01000043">
    <property type="protein sequence ID" value="SOZ71550.1"/>
    <property type="molecule type" value="Genomic_DNA"/>
</dbReference>
<reference evidence="1 2" key="1">
    <citation type="submission" date="2018-01" db="EMBL/GenBank/DDBJ databases">
        <authorList>
            <person name="Clerissi C."/>
        </authorList>
    </citation>
    <scope>NUCLEOTIDE SEQUENCE [LARGE SCALE GENOMIC DNA]</scope>
    <source>
        <strain evidence="1">Cupriavidus taiwanensis STM 8556</strain>
    </source>
</reference>
<name>A0A976B2B8_9BURK</name>
<organism evidence="1 2">
    <name type="scientific">Cupriavidus taiwanensis</name>
    <dbReference type="NCBI Taxonomy" id="164546"/>
    <lineage>
        <taxon>Bacteria</taxon>
        <taxon>Pseudomonadati</taxon>
        <taxon>Pseudomonadota</taxon>
        <taxon>Betaproteobacteria</taxon>
        <taxon>Burkholderiales</taxon>
        <taxon>Burkholderiaceae</taxon>
        <taxon>Cupriavidus</taxon>
    </lineage>
</organism>
<proteinExistence type="predicted"/>
<protein>
    <submittedName>
        <fullName evidence="1">Uncharacterized protein</fullName>
    </submittedName>
</protein>
<dbReference type="Proteomes" id="UP000256952">
    <property type="component" value="Chromosome CBM2613_b"/>
</dbReference>
<evidence type="ECO:0000313" key="1">
    <source>
        <dbReference type="EMBL" id="SOZ71550.1"/>
    </source>
</evidence>
<comment type="caution">
    <text evidence="1">The sequence shown here is derived from an EMBL/GenBank/DDBJ whole genome shotgun (WGS) entry which is preliminary data.</text>
</comment>
<evidence type="ECO:0000313" key="2">
    <source>
        <dbReference type="Proteomes" id="UP000256952"/>
    </source>
</evidence>
<gene>
    <name evidence="1" type="ORF">CBM2613_B180025</name>
</gene>
<dbReference type="AlphaFoldDB" id="A0A976B2B8"/>
<sequence>MSRRCGRVEATSQLVAPLSRARQRGGGEGKRLHNSYVLKNQWPGLMWPPAKPPLTPALSP</sequence>